<feature type="region of interest" description="Disordered" evidence="1">
    <location>
        <begin position="1"/>
        <end position="174"/>
    </location>
</feature>
<evidence type="ECO:0000256" key="1">
    <source>
        <dbReference type="SAM" id="MobiDB-lite"/>
    </source>
</evidence>
<dbReference type="PANTHER" id="PTHR21520:SF2">
    <property type="entry name" value="GLUTAMATE-RICH PROTEIN 2"/>
    <property type="match status" value="1"/>
</dbReference>
<keyword evidence="3" id="KW-1185">Reference proteome</keyword>
<dbReference type="InterPro" id="IPR011990">
    <property type="entry name" value="TPR-like_helical_dom_sf"/>
</dbReference>
<sequence>MTANRSKTPNKLLVLNDEESPNSPVSTNRGKRRNTTDKTKHSISPLNSAQLSPTPSGIPVLGEGGGLLDGFSDEAQTSPGSRPGSRSGSRPGSSASKSVPPSPHSGSSLRRQPTPTKQILLQAVKRKEEKEGPIPLEPDLTWGTFIRTPRSFPNTSRKSPEAYNVSKPESLPNEEEKIIGAHAMDREFSSLIAASANGLSESSGLIESERPELKRGESLSKSENPEHDEESSSSTEEGDVTEDEDDIIGHKGKAPNNLLMEFLTAIMEKDYQTAAKLCKMILIYEPDNKEALSFAPLIEEKMKLDEEADVDESEGVDDEEDEDDDEEDDEKGEEDGEDSVEDSDEDEDGDDEEEDEEEEGSDHGSQSDNDSDGPLDSGFSDGT</sequence>
<dbReference type="AlphaFoldDB" id="A0ABD3TI61"/>
<evidence type="ECO:0008006" key="4">
    <source>
        <dbReference type="Google" id="ProtNLM"/>
    </source>
</evidence>
<feature type="compositionally biased region" description="Polar residues" evidence="1">
    <location>
        <begin position="95"/>
        <end position="119"/>
    </location>
</feature>
<feature type="compositionally biased region" description="Acidic residues" evidence="1">
    <location>
        <begin position="226"/>
        <end position="246"/>
    </location>
</feature>
<feature type="compositionally biased region" description="Low complexity" evidence="1">
    <location>
        <begin position="78"/>
        <end position="94"/>
    </location>
</feature>
<feature type="region of interest" description="Disordered" evidence="1">
    <location>
        <begin position="198"/>
        <end position="254"/>
    </location>
</feature>
<dbReference type="PANTHER" id="PTHR21520">
    <property type="entry name" value="GLUTAMATE-RICH PROTEIN 2"/>
    <property type="match status" value="1"/>
</dbReference>
<dbReference type="InterPro" id="IPR026703">
    <property type="entry name" value="ERICH2"/>
</dbReference>
<dbReference type="SUPFAM" id="SSF48452">
    <property type="entry name" value="TPR-like"/>
    <property type="match status" value="1"/>
</dbReference>
<organism evidence="2 3">
    <name type="scientific">Sinanodonta woodiana</name>
    <name type="common">Chinese pond mussel</name>
    <name type="synonym">Anodonta woodiana</name>
    <dbReference type="NCBI Taxonomy" id="1069815"/>
    <lineage>
        <taxon>Eukaryota</taxon>
        <taxon>Metazoa</taxon>
        <taxon>Spiralia</taxon>
        <taxon>Lophotrochozoa</taxon>
        <taxon>Mollusca</taxon>
        <taxon>Bivalvia</taxon>
        <taxon>Autobranchia</taxon>
        <taxon>Heteroconchia</taxon>
        <taxon>Palaeoheterodonta</taxon>
        <taxon>Unionida</taxon>
        <taxon>Unionoidea</taxon>
        <taxon>Unionidae</taxon>
        <taxon>Unioninae</taxon>
        <taxon>Sinanodonta</taxon>
    </lineage>
</organism>
<gene>
    <name evidence="2" type="ORF">ACJMK2_021470</name>
</gene>
<reference evidence="2 3" key="1">
    <citation type="submission" date="2024-11" db="EMBL/GenBank/DDBJ databases">
        <title>Chromosome-level genome assembly of the freshwater bivalve Anodonta woodiana.</title>
        <authorList>
            <person name="Chen X."/>
        </authorList>
    </citation>
    <scope>NUCLEOTIDE SEQUENCE [LARGE SCALE GENOMIC DNA]</scope>
    <source>
        <strain evidence="2">MN2024</strain>
        <tissue evidence="2">Gills</tissue>
    </source>
</reference>
<feature type="compositionally biased region" description="Polar residues" evidence="1">
    <location>
        <begin position="42"/>
        <end position="55"/>
    </location>
</feature>
<proteinExistence type="predicted"/>
<name>A0ABD3TI61_SINWO</name>
<feature type="compositionally biased region" description="Basic and acidic residues" evidence="1">
    <location>
        <begin position="207"/>
        <end position="225"/>
    </location>
</feature>
<dbReference type="Proteomes" id="UP001634394">
    <property type="component" value="Unassembled WGS sequence"/>
</dbReference>
<comment type="caution">
    <text evidence="2">The sequence shown here is derived from an EMBL/GenBank/DDBJ whole genome shotgun (WGS) entry which is preliminary data.</text>
</comment>
<accession>A0ABD3TI61</accession>
<feature type="compositionally biased region" description="Acidic residues" evidence="1">
    <location>
        <begin position="306"/>
        <end position="360"/>
    </location>
</feature>
<dbReference type="EMBL" id="JBJQND010000018">
    <property type="protein sequence ID" value="KAL3836017.1"/>
    <property type="molecule type" value="Genomic_DNA"/>
</dbReference>
<protein>
    <recommendedName>
        <fullName evidence="4">Glutamate-rich protein 2</fullName>
    </recommendedName>
</protein>
<evidence type="ECO:0000313" key="2">
    <source>
        <dbReference type="EMBL" id="KAL3836017.1"/>
    </source>
</evidence>
<evidence type="ECO:0000313" key="3">
    <source>
        <dbReference type="Proteomes" id="UP001634394"/>
    </source>
</evidence>
<feature type="region of interest" description="Disordered" evidence="1">
    <location>
        <begin position="301"/>
        <end position="383"/>
    </location>
</feature>